<gene>
    <name evidence="3" type="ORF">OL497_07180</name>
</gene>
<feature type="coiled-coil region" evidence="1">
    <location>
        <begin position="724"/>
        <end position="775"/>
    </location>
</feature>
<evidence type="ECO:0000313" key="3">
    <source>
        <dbReference type="EMBL" id="MCW3483670.1"/>
    </source>
</evidence>
<dbReference type="InterPro" id="IPR027417">
    <property type="entry name" value="P-loop_NTPase"/>
</dbReference>
<feature type="coiled-coil region" evidence="1">
    <location>
        <begin position="664"/>
        <end position="691"/>
    </location>
</feature>
<organism evidence="3 4">
    <name type="scientific">Chitinophaga nivalis</name>
    <dbReference type="NCBI Taxonomy" id="2991709"/>
    <lineage>
        <taxon>Bacteria</taxon>
        <taxon>Pseudomonadati</taxon>
        <taxon>Bacteroidota</taxon>
        <taxon>Chitinophagia</taxon>
        <taxon>Chitinophagales</taxon>
        <taxon>Chitinophagaceae</taxon>
        <taxon>Chitinophaga</taxon>
    </lineage>
</organism>
<reference evidence="3 4" key="1">
    <citation type="submission" date="2022-10" db="EMBL/GenBank/DDBJ databases">
        <title>Chitinophaga nivalis PC15 sp. nov., isolated from Pyeongchang county, South Korea.</title>
        <authorList>
            <person name="Trinh H.N."/>
        </authorList>
    </citation>
    <scope>NUCLEOTIDE SEQUENCE [LARGE SCALE GENOMIC DNA]</scope>
    <source>
        <strain evidence="3 4">PC14</strain>
    </source>
</reference>
<evidence type="ECO:0000259" key="2">
    <source>
        <dbReference type="Pfam" id="PF13476"/>
    </source>
</evidence>
<dbReference type="Pfam" id="PF13476">
    <property type="entry name" value="AAA_23"/>
    <property type="match status" value="1"/>
</dbReference>
<proteinExistence type="predicted"/>
<dbReference type="RefSeq" id="WP_264729190.1">
    <property type="nucleotide sequence ID" value="NZ_JAPDNR010000001.1"/>
</dbReference>
<feature type="domain" description="Rad50/SbcC-type AAA" evidence="2">
    <location>
        <begin position="5"/>
        <end position="234"/>
    </location>
</feature>
<name>A0ABT3IIP1_9BACT</name>
<accession>A0ABT3IIP1</accession>
<sequence length="1247" mass="139101">MKILSIRINNLASLDNVTEIDFTREPLSSAGIFAITGPTGAGKSTILDALCLALYGKTPRYNQARESGIEVHDVQGSTISQGDTRGILRDGTAEGYAEVDFIGVDNQHYRATWRVKRAHGKVAGSLQPFNMALKNISTDTDVPGKKTELLLEIERLVGLSFEQFTRAALLAQGDFTAFLKAGKDEKSSLLEKLTGTGIYSDISRRIFEKHREAAQVLKTLEEKRKDIPTLTTEELDALTAQKAALDESIPLQEKQLEILNNEIAWHATSTALQSSLEAAQQVHRDAITAKNEAAPREQQLKQTDQVQPARKWVDAQHTAQQQLQSKTDLLTKLEQTLLTLQTQEKELTSQVETAQSTLESATGALDAAQPQLDEAKALDVQVKERAAQVQQAKATVATLTTAHQEQEKKLQANQETAGKVSENIAQLIKWKEQHAARQPVADNHLLITSKLSDAATLLGNLQTVAAQIKTVQEKIAANKQEQAKLALESASKQQALETAKETHQANASTLAAIPIATLEQDKSKTDTVIEDIIRAAAHWQLLEHDSKAYHAAIATLNKDATLLGSQQQELIQTMDLLKTAKTKRDTSARIVEKARLAAAENVESLRAQLQPEEPCPVCGSKEHPYVTHNPQLDRVLEELEAIYLEDETTFNKYFTAHTTLDTTCKQLTASIRNQETDLQKKEAALKGLQQTWKTFTIYQEATSIPEDQKSSWLQQQLEQQRTLHRQLQQQVQDHATLKQKVELQKEQVEQADKALTDITNTIKDAARTLLSLQEQEAGYTHEQEVASNNLTAITAAISTYFTASNWQEQWQADPTSFTQRISDFAAQWKSQHDKLDENTRQQGILSATEQAIQAQLQLSATEVEKKKNDQAALTKDHEGLLSRRKNIFGGATVSTVETSLKQAIETARQTATAYQETQQKLQTDITRITTRKEEGDKDIATHQVEIKEFTEKIEQWLLQYNTQHTPTLTHSELLQLLSHTPEWIDAERTFLQQIANAVTQAQSVRSERETGLNKHIALRLSDRQPEELTTLLTAAREQLKADDKENHQIVFRLQEDKNNKEKIGHLLTSIEKQGLITENWAALNDILGSSDGKKFRQVAQEYTLDVLLRYANMHLENLNKRYVLQRIPDTLGLQVLDQDMGNEIRTVYSLSGGESFLVSLALALGLASLSSSRMQVESLFIDEGFGSLDAATLAMAMDTLERLQNQGRKVGVISHVQEMTERIPVQVKVSKHASGKSKVQVVDFCMD</sequence>
<dbReference type="PANTHER" id="PTHR32114">
    <property type="entry name" value="ABC TRANSPORTER ABCH.3"/>
    <property type="match status" value="1"/>
</dbReference>
<keyword evidence="1" id="KW-0175">Coiled coil</keyword>
<dbReference type="Pfam" id="PF13558">
    <property type="entry name" value="SbcC_Walker_B"/>
    <property type="match status" value="1"/>
</dbReference>
<protein>
    <submittedName>
        <fullName evidence="3">AAA family ATPase</fullName>
    </submittedName>
</protein>
<dbReference type="EMBL" id="JAPDNS010000001">
    <property type="protein sequence ID" value="MCW3483670.1"/>
    <property type="molecule type" value="Genomic_DNA"/>
</dbReference>
<evidence type="ECO:0000256" key="1">
    <source>
        <dbReference type="SAM" id="Coils"/>
    </source>
</evidence>
<keyword evidence="4" id="KW-1185">Reference proteome</keyword>
<evidence type="ECO:0000313" key="4">
    <source>
        <dbReference type="Proteomes" id="UP001207742"/>
    </source>
</evidence>
<comment type="caution">
    <text evidence="3">The sequence shown here is derived from an EMBL/GenBank/DDBJ whole genome shotgun (WGS) entry which is preliminary data.</text>
</comment>
<dbReference type="PANTHER" id="PTHR32114:SF2">
    <property type="entry name" value="ABC TRANSPORTER ABCH.3"/>
    <property type="match status" value="1"/>
</dbReference>
<dbReference type="Proteomes" id="UP001207742">
    <property type="component" value="Unassembled WGS sequence"/>
</dbReference>
<dbReference type="Gene3D" id="3.40.50.300">
    <property type="entry name" value="P-loop containing nucleotide triphosphate hydrolases"/>
    <property type="match status" value="2"/>
</dbReference>
<dbReference type="InterPro" id="IPR038729">
    <property type="entry name" value="Rad50/SbcC_AAA"/>
</dbReference>
<dbReference type="SUPFAM" id="SSF52540">
    <property type="entry name" value="P-loop containing nucleoside triphosphate hydrolases"/>
    <property type="match status" value="1"/>
</dbReference>